<proteinExistence type="predicted"/>
<reference evidence="1 2" key="1">
    <citation type="submission" date="2020-07" db="EMBL/GenBank/DDBJ databases">
        <title>Sequencing the genomes of 1000 actinobacteria strains.</title>
        <authorList>
            <person name="Klenk H.-P."/>
        </authorList>
    </citation>
    <scope>NUCLEOTIDE SEQUENCE [LARGE SCALE GENOMIC DNA]</scope>
    <source>
        <strain evidence="1 2">DSM 26341</strain>
    </source>
</reference>
<dbReference type="Proteomes" id="UP000539111">
    <property type="component" value="Unassembled WGS sequence"/>
</dbReference>
<comment type="caution">
    <text evidence="1">The sequence shown here is derived from an EMBL/GenBank/DDBJ whole genome shotgun (WGS) entry which is preliminary data.</text>
</comment>
<evidence type="ECO:0000313" key="1">
    <source>
        <dbReference type="EMBL" id="NYI68502.1"/>
    </source>
</evidence>
<accession>A0A7Z0D424</accession>
<sequence>MAGVNAVPKAAIFTAWLGQWLSGAAGPDDVIDAVSADDDEPPRLVGGPESIVPDGGGLAQLFGALRAARVDRVRLVLPTPGDVSGMPAGAPGTQLAVDAGQAVVAESAGEARALLVPEIIDYGSTSEPGVRTEWHATALAGGRYAPLGAVTASEASRDLKECVLAVGSRLGDGDHRLAEWRQDAADSLRTPDDDLGLPYAGGRSLQLAGMAGRMLQLVESTRDHDQLAPALVPLDRAARRALIAAVSG</sequence>
<protein>
    <submittedName>
        <fullName evidence="1">Uncharacterized protein</fullName>
    </submittedName>
</protein>
<evidence type="ECO:0000313" key="2">
    <source>
        <dbReference type="Proteomes" id="UP000539111"/>
    </source>
</evidence>
<gene>
    <name evidence="1" type="ORF">BJY26_002808</name>
</gene>
<dbReference type="AlphaFoldDB" id="A0A7Z0D424"/>
<organism evidence="1 2">
    <name type="scientific">Spelaeicoccus albus</name>
    <dbReference type="NCBI Taxonomy" id="1280376"/>
    <lineage>
        <taxon>Bacteria</taxon>
        <taxon>Bacillati</taxon>
        <taxon>Actinomycetota</taxon>
        <taxon>Actinomycetes</taxon>
        <taxon>Micrococcales</taxon>
        <taxon>Brevibacteriaceae</taxon>
        <taxon>Spelaeicoccus</taxon>
    </lineage>
</organism>
<keyword evidence="2" id="KW-1185">Reference proteome</keyword>
<dbReference type="EMBL" id="JACBZP010000001">
    <property type="protein sequence ID" value="NYI68502.1"/>
    <property type="molecule type" value="Genomic_DNA"/>
</dbReference>
<name>A0A7Z0D424_9MICO</name>